<organism evidence="1 2">
    <name type="scientific">Plasmodium yoelii yoelii</name>
    <dbReference type="NCBI Taxonomy" id="73239"/>
    <lineage>
        <taxon>Eukaryota</taxon>
        <taxon>Sar</taxon>
        <taxon>Alveolata</taxon>
        <taxon>Apicomplexa</taxon>
        <taxon>Aconoidasida</taxon>
        <taxon>Haemosporida</taxon>
        <taxon>Plasmodiidae</taxon>
        <taxon>Plasmodium</taxon>
        <taxon>Plasmodium (Vinckeia)</taxon>
    </lineage>
</organism>
<evidence type="ECO:0000313" key="2">
    <source>
        <dbReference type="Proteomes" id="UP000008553"/>
    </source>
</evidence>
<dbReference type="PaxDb" id="73239-Q7RAS8"/>
<reference evidence="1 2" key="1">
    <citation type="journal article" date="2002" name="Nature">
        <title>Genome sequence and comparative analysis of the model rodent malaria parasite Plasmodium yoelii yoelii.</title>
        <authorList>
            <person name="Carlton J.M."/>
            <person name="Angiuoli S.V."/>
            <person name="Suh B.B."/>
            <person name="Kooij T.W."/>
            <person name="Pertea M."/>
            <person name="Silva J.C."/>
            <person name="Ermolaeva M.D."/>
            <person name="Allen J.E."/>
            <person name="Selengut J.D."/>
            <person name="Koo H.L."/>
            <person name="Peterson J.D."/>
            <person name="Pop M."/>
            <person name="Kosack D.S."/>
            <person name="Shumway M.F."/>
            <person name="Bidwell S.L."/>
            <person name="Shallom S.J."/>
            <person name="van Aken S.E."/>
            <person name="Riedmuller S.B."/>
            <person name="Feldblyum T.V."/>
            <person name="Cho J.K."/>
            <person name="Quackenbush J."/>
            <person name="Sedegah M."/>
            <person name="Shoaibi A."/>
            <person name="Cummings L.M."/>
            <person name="Florens L."/>
            <person name="Yates J.R."/>
            <person name="Raine J.D."/>
            <person name="Sinden R.E."/>
            <person name="Harris M.A."/>
            <person name="Cunningham D.A."/>
            <person name="Preiser P.R."/>
            <person name="Bergman L.W."/>
            <person name="Vaidya A.B."/>
            <person name="van Lin L.H."/>
            <person name="Janse C.J."/>
            <person name="Waters A.P."/>
            <person name="Smith H.O."/>
            <person name="White O.R."/>
            <person name="Salzberg S.L."/>
            <person name="Venter J.C."/>
            <person name="Fraser C.M."/>
            <person name="Hoffman S.L."/>
            <person name="Gardner M.J."/>
            <person name="Carucci D.J."/>
        </authorList>
    </citation>
    <scope>NUCLEOTIDE SEQUENCE [LARGE SCALE GENOMIC DNA]</scope>
    <source>
        <strain evidence="1 2">17XNL</strain>
    </source>
</reference>
<dbReference type="InParanoid" id="Q7RAS8"/>
<dbReference type="EMBL" id="AABL01002172">
    <property type="protein sequence ID" value="EAA18636.1"/>
    <property type="molecule type" value="Genomic_DNA"/>
</dbReference>
<keyword evidence="2" id="KW-1185">Reference proteome</keyword>
<accession>Q7RAS8</accession>
<sequence>MLALLFCVFRSSI</sequence>
<proteinExistence type="predicted"/>
<dbReference type="Proteomes" id="UP000008553">
    <property type="component" value="Unassembled WGS sequence"/>
</dbReference>
<gene>
    <name evidence="1" type="ORF">PY06421</name>
</gene>
<name>Q7RAS8_PLAYO</name>
<comment type="caution">
    <text evidence="1">The sequence shown here is derived from an EMBL/GenBank/DDBJ whole genome shotgun (WGS) entry which is preliminary data.</text>
</comment>
<evidence type="ECO:0000313" key="1">
    <source>
        <dbReference type="EMBL" id="EAA18636.1"/>
    </source>
</evidence>
<protein>
    <submittedName>
        <fullName evidence="1">Uncharacterized protein</fullName>
    </submittedName>
</protein>